<protein>
    <submittedName>
        <fullName evidence="1">DUF3783 domain-containing protein</fullName>
    </submittedName>
</protein>
<evidence type="ECO:0000313" key="1">
    <source>
        <dbReference type="EMBL" id="HIT40838.1"/>
    </source>
</evidence>
<sequence>MQKIQESVLYYHNGDAKSAGKVLSVFVRLGIRIRRVEPDQVMEKVGYLAGLPGYTPAKQGEEAAENPVPKIQESVLIMRNFSGGRLDYLLYNLRKSGVPPIPLKAVLTPSNAEWTFYQLYEELKEEHARMHAPRKEGNEDD</sequence>
<reference evidence="1" key="1">
    <citation type="submission" date="2020-10" db="EMBL/GenBank/DDBJ databases">
        <authorList>
            <person name="Gilroy R."/>
        </authorList>
    </citation>
    <scope>NUCLEOTIDE SEQUENCE</scope>
    <source>
        <strain evidence="1">CHK123-3438</strain>
    </source>
</reference>
<comment type="caution">
    <text evidence="1">The sequence shown here is derived from an EMBL/GenBank/DDBJ whole genome shotgun (WGS) entry which is preliminary data.</text>
</comment>
<reference evidence="1" key="2">
    <citation type="journal article" date="2021" name="PeerJ">
        <title>Extensive microbial diversity within the chicken gut microbiome revealed by metagenomics and culture.</title>
        <authorList>
            <person name="Gilroy R."/>
            <person name="Ravi A."/>
            <person name="Getino M."/>
            <person name="Pursley I."/>
            <person name="Horton D.L."/>
            <person name="Alikhan N.F."/>
            <person name="Baker D."/>
            <person name="Gharbi K."/>
            <person name="Hall N."/>
            <person name="Watson M."/>
            <person name="Adriaenssens E.M."/>
            <person name="Foster-Nyarko E."/>
            <person name="Jarju S."/>
            <person name="Secka A."/>
            <person name="Antonio M."/>
            <person name="Oren A."/>
            <person name="Chaudhuri R.R."/>
            <person name="La Ragione R."/>
            <person name="Hildebrand F."/>
            <person name="Pallen M.J."/>
        </authorList>
    </citation>
    <scope>NUCLEOTIDE SEQUENCE</scope>
    <source>
        <strain evidence="1">CHK123-3438</strain>
    </source>
</reference>
<accession>A0A9D1GH90</accession>
<proteinExistence type="predicted"/>
<evidence type="ECO:0000313" key="2">
    <source>
        <dbReference type="Proteomes" id="UP000886860"/>
    </source>
</evidence>
<dbReference type="AlphaFoldDB" id="A0A9D1GH90"/>
<name>A0A9D1GH90_9FIRM</name>
<dbReference type="EMBL" id="DVKS01000035">
    <property type="protein sequence ID" value="HIT40838.1"/>
    <property type="molecule type" value="Genomic_DNA"/>
</dbReference>
<gene>
    <name evidence="1" type="ORF">IAB60_01870</name>
</gene>
<dbReference type="Pfam" id="PF12646">
    <property type="entry name" value="DUF3783"/>
    <property type="match status" value="1"/>
</dbReference>
<organism evidence="1 2">
    <name type="scientific">Candidatus Caccovicinus merdipullorum</name>
    <dbReference type="NCBI Taxonomy" id="2840724"/>
    <lineage>
        <taxon>Bacteria</taxon>
        <taxon>Bacillati</taxon>
        <taxon>Bacillota</taxon>
        <taxon>Clostridia</taxon>
        <taxon>Eubacteriales</taxon>
        <taxon>Candidatus Caccovicinus</taxon>
    </lineage>
</organism>
<dbReference type="Proteomes" id="UP000886860">
    <property type="component" value="Unassembled WGS sequence"/>
</dbReference>
<dbReference type="InterPro" id="IPR016621">
    <property type="entry name" value="UCP014543"/>
</dbReference>